<sequence length="325" mass="36674">MTATLTEHRLPTPSLAEPDASISMLCAEPGAALSQLESPQLEMIERYRQANGALLLRGFALDGAAAFSRFCASFGYPLLSYSFGSTPRSKVDSGIYTSTEYPAHRAIALHNEQAYTRAWPLRLTFYCHRPADQGGATPIADSHQIYRALDPRITRSFAERELLYVRNYGNGLDLPWQQVFGTEERAEVEAFCQAQSIELQWLDGDGLRTRQRCPGIMLHPITGAPLWFNQAHLFHVSALEQEMREVLIDSVGEEYLPRNTYFGDGSTIPDAMLDEIRAVLDAHSRVFEWQQGDLLLLDNMRYAHARQPFSGKREILVAMAEEYRL</sequence>
<dbReference type="InterPro" id="IPR050411">
    <property type="entry name" value="AlphaKG_dependent_hydroxylases"/>
</dbReference>
<evidence type="ECO:0000313" key="5">
    <source>
        <dbReference type="EMBL" id="KEA62520.1"/>
    </source>
</evidence>
<dbReference type="Proteomes" id="UP000028252">
    <property type="component" value="Unassembled WGS sequence"/>
</dbReference>
<dbReference type="PANTHER" id="PTHR10696">
    <property type="entry name" value="GAMMA-BUTYROBETAINE HYDROXYLASE-RELATED"/>
    <property type="match status" value="1"/>
</dbReference>
<evidence type="ECO:0000313" key="6">
    <source>
        <dbReference type="Proteomes" id="UP000028252"/>
    </source>
</evidence>
<proteinExistence type="predicted"/>
<dbReference type="GO" id="GO:0017000">
    <property type="term" value="P:antibiotic biosynthetic process"/>
    <property type="evidence" value="ECO:0007669"/>
    <property type="project" value="UniProtKB-KW"/>
</dbReference>
<dbReference type="PATRIC" id="fig|1232683.4.peg.3358"/>
<reference evidence="5 6" key="1">
    <citation type="submission" date="2014-04" db="EMBL/GenBank/DDBJ databases">
        <title>Marinobacterium kochiensis sp. nov., isolated from sediment sample collected from Kochi backwaters in Kerala, India.</title>
        <authorList>
            <person name="Singh A."/>
            <person name="Pinnaka A.K."/>
        </authorList>
    </citation>
    <scope>NUCLEOTIDE SEQUENCE [LARGE SCALE GENOMIC DNA]</scope>
    <source>
        <strain evidence="5 6">AK27</strain>
    </source>
</reference>
<comment type="cofactor">
    <cofactor evidence="1">
        <name>Fe(2+)</name>
        <dbReference type="ChEBI" id="CHEBI:29033"/>
    </cofactor>
</comment>
<comment type="caution">
    <text evidence="5">The sequence shown here is derived from an EMBL/GenBank/DDBJ whole genome shotgun (WGS) entry which is preliminary data.</text>
</comment>
<evidence type="ECO:0000256" key="1">
    <source>
        <dbReference type="ARBA" id="ARBA00001954"/>
    </source>
</evidence>
<dbReference type="Pfam" id="PF02668">
    <property type="entry name" value="TauD"/>
    <property type="match status" value="1"/>
</dbReference>
<dbReference type="RefSeq" id="WP_081849840.1">
    <property type="nucleotide sequence ID" value="NZ_JMQN01000048.1"/>
</dbReference>
<dbReference type="eggNOG" id="COG2175">
    <property type="taxonomic scope" value="Bacteria"/>
</dbReference>
<feature type="domain" description="TauD/TfdA-like" evidence="4">
    <location>
        <begin position="28"/>
        <end position="319"/>
    </location>
</feature>
<gene>
    <name evidence="5" type="ORF">ADIMK_3411</name>
</gene>
<dbReference type="AlphaFoldDB" id="A0A081FVG5"/>
<dbReference type="Gene3D" id="3.60.130.10">
    <property type="entry name" value="Clavaminate synthase-like"/>
    <property type="match status" value="1"/>
</dbReference>
<dbReference type="EMBL" id="JMQN01000048">
    <property type="protein sequence ID" value="KEA62520.1"/>
    <property type="molecule type" value="Genomic_DNA"/>
</dbReference>
<keyword evidence="3" id="KW-0045">Antibiotic biosynthesis</keyword>
<dbReference type="PANTHER" id="PTHR10696:SF56">
    <property type="entry name" value="TAUD_TFDA-LIKE DOMAIN-CONTAINING PROTEIN"/>
    <property type="match status" value="1"/>
</dbReference>
<accession>A0A081FVG5</accession>
<dbReference type="InterPro" id="IPR042098">
    <property type="entry name" value="TauD-like_sf"/>
</dbReference>
<keyword evidence="2" id="KW-0560">Oxidoreductase</keyword>
<evidence type="ECO:0000259" key="4">
    <source>
        <dbReference type="Pfam" id="PF02668"/>
    </source>
</evidence>
<dbReference type="GO" id="GO:0016706">
    <property type="term" value="F:2-oxoglutarate-dependent dioxygenase activity"/>
    <property type="evidence" value="ECO:0007669"/>
    <property type="project" value="UniProtKB-ARBA"/>
</dbReference>
<dbReference type="InterPro" id="IPR003819">
    <property type="entry name" value="TauD/TfdA-like"/>
</dbReference>
<keyword evidence="6" id="KW-1185">Reference proteome</keyword>
<protein>
    <submittedName>
        <fullName evidence="5">SyrP-like protein</fullName>
    </submittedName>
</protein>
<organism evidence="5 6">
    <name type="scientific">Marinobacterium lacunae</name>
    <dbReference type="NCBI Taxonomy" id="1232683"/>
    <lineage>
        <taxon>Bacteria</taxon>
        <taxon>Pseudomonadati</taxon>
        <taxon>Pseudomonadota</taxon>
        <taxon>Gammaproteobacteria</taxon>
        <taxon>Oceanospirillales</taxon>
        <taxon>Oceanospirillaceae</taxon>
        <taxon>Marinobacterium</taxon>
    </lineage>
</organism>
<evidence type="ECO:0000256" key="2">
    <source>
        <dbReference type="ARBA" id="ARBA00023002"/>
    </source>
</evidence>
<evidence type="ECO:0000256" key="3">
    <source>
        <dbReference type="ARBA" id="ARBA00023194"/>
    </source>
</evidence>
<dbReference type="SUPFAM" id="SSF51197">
    <property type="entry name" value="Clavaminate synthase-like"/>
    <property type="match status" value="1"/>
</dbReference>
<name>A0A081FVG5_9GAMM</name>
<dbReference type="STRING" id="1232683.ADIMK_3411"/>